<feature type="compositionally biased region" description="Basic and acidic residues" evidence="2">
    <location>
        <begin position="648"/>
        <end position="660"/>
    </location>
</feature>
<accession>A0AAN9GJB8</accession>
<evidence type="ECO:0000256" key="1">
    <source>
        <dbReference type="SAM" id="Coils"/>
    </source>
</evidence>
<sequence length="798" mass="87398">MTCAPPRTARLSKSQKWLGRLLGCVALPSLSCSRGVSGSGSSIELSDTVAQQHTDINRNEAVKPSRHRYRKHAVVTPPDPKEVVLLGARRLRAASATQPLALLSGSPVSGSGGALFGELEMALFREGLLEYRDPQASVPVLNIGYGFTDEELRTLSKSTSSLLKNKAKWCDECRDGLGYDKFLAAQLCGEHLIDGLPASVWLECVEPTLSILITLNSLRHRRSNLSLKKGLPETLDSNRSRHGDFEFGPVAIFHHPGRIQQMMLLRVEFLNAAAAQQGADVNQSADHNGRRSYNRHRRFRQPQFNDIFDDDTDNSNHDALNISRNNTNCNNHNSNTGTGMHCRGSEGAGDAEASGNTVMDCLSFQGDNVFIRLENQDSSFDGTDGIWSQEWQPWTDRHERIMRVMTIPRLVRASNEKHTVVKKEHEHMRMRLERVRQNLQEKLHGLLHRSRTLAQDGDIVDQTCNAESSEDVNNVAAEGHLNKNGNARPTVTQSAFSAVGALVTASCAVMLSAAVPNSVEPPPMEPPPLTAITEEASQSSSAEELSPLIPVAHREEAGLVNVPRATGHGRFREKASSVSSVKSSSESPCSRGGPVECASAPLVSMKHGDKVQGVRCEVIIVKETEEERAEGEEERAEGEEEEEEEEMHVDAGDNEFKRLVPESTSPAGINEAEHATPSTNTSTTTTTNTQPQTSTPTTSTTTTPTQITTNQPVDVLALGDYTLWSLLPGHRVHYIQARPSQMTQGGGAASGSSFRTTSTRHQFLAYSRNFAQRARSAWSRWRFKASRVRGGMRSLGAE</sequence>
<feature type="compositionally biased region" description="Low complexity" evidence="2">
    <location>
        <begin position="676"/>
        <end position="706"/>
    </location>
</feature>
<feature type="region of interest" description="Disordered" evidence="2">
    <location>
        <begin position="568"/>
        <end position="594"/>
    </location>
</feature>
<dbReference type="Proteomes" id="UP001374579">
    <property type="component" value="Unassembled WGS sequence"/>
</dbReference>
<evidence type="ECO:0000313" key="4">
    <source>
        <dbReference type="Proteomes" id="UP001374579"/>
    </source>
</evidence>
<keyword evidence="1" id="KW-0175">Coiled coil</keyword>
<protein>
    <submittedName>
        <fullName evidence="3">Uncharacterized protein</fullName>
    </submittedName>
</protein>
<reference evidence="3 4" key="1">
    <citation type="submission" date="2024-02" db="EMBL/GenBank/DDBJ databases">
        <title>Chromosome-scale genome assembly of the rough periwinkle Littorina saxatilis.</title>
        <authorList>
            <person name="De Jode A."/>
            <person name="Faria R."/>
            <person name="Formenti G."/>
            <person name="Sims Y."/>
            <person name="Smith T.P."/>
            <person name="Tracey A."/>
            <person name="Wood J.M.D."/>
            <person name="Zagrodzka Z.B."/>
            <person name="Johannesson K."/>
            <person name="Butlin R.K."/>
            <person name="Leder E.H."/>
        </authorList>
    </citation>
    <scope>NUCLEOTIDE SEQUENCE [LARGE SCALE GENOMIC DNA]</scope>
    <source>
        <strain evidence="3">Snail1</strain>
        <tissue evidence="3">Muscle</tissue>
    </source>
</reference>
<feature type="coiled-coil region" evidence="1">
    <location>
        <begin position="422"/>
        <end position="449"/>
    </location>
</feature>
<comment type="caution">
    <text evidence="3">The sequence shown here is derived from an EMBL/GenBank/DDBJ whole genome shotgun (WGS) entry which is preliminary data.</text>
</comment>
<keyword evidence="4" id="KW-1185">Reference proteome</keyword>
<feature type="compositionally biased region" description="Low complexity" evidence="2">
    <location>
        <begin position="576"/>
        <end position="587"/>
    </location>
</feature>
<organism evidence="3 4">
    <name type="scientific">Littorina saxatilis</name>
    <dbReference type="NCBI Taxonomy" id="31220"/>
    <lineage>
        <taxon>Eukaryota</taxon>
        <taxon>Metazoa</taxon>
        <taxon>Spiralia</taxon>
        <taxon>Lophotrochozoa</taxon>
        <taxon>Mollusca</taxon>
        <taxon>Gastropoda</taxon>
        <taxon>Caenogastropoda</taxon>
        <taxon>Littorinimorpha</taxon>
        <taxon>Littorinoidea</taxon>
        <taxon>Littorinidae</taxon>
        <taxon>Littorina</taxon>
    </lineage>
</organism>
<feature type="region of interest" description="Disordered" evidence="2">
    <location>
        <begin position="625"/>
        <end position="706"/>
    </location>
</feature>
<gene>
    <name evidence="3" type="ORF">V1264_016508</name>
</gene>
<evidence type="ECO:0000256" key="2">
    <source>
        <dbReference type="SAM" id="MobiDB-lite"/>
    </source>
</evidence>
<name>A0AAN9GJB8_9CAEN</name>
<dbReference type="AlphaFoldDB" id="A0AAN9GJB8"/>
<feature type="compositionally biased region" description="Acidic residues" evidence="2">
    <location>
        <begin position="626"/>
        <end position="647"/>
    </location>
</feature>
<dbReference type="EMBL" id="JBAMIC010000004">
    <property type="protein sequence ID" value="KAK7108845.1"/>
    <property type="molecule type" value="Genomic_DNA"/>
</dbReference>
<evidence type="ECO:0000313" key="3">
    <source>
        <dbReference type="EMBL" id="KAK7108845.1"/>
    </source>
</evidence>
<proteinExistence type="predicted"/>